<evidence type="ECO:0000256" key="3">
    <source>
        <dbReference type="ARBA" id="ARBA00023082"/>
    </source>
</evidence>
<reference evidence="8 9" key="1">
    <citation type="submission" date="2007-06" db="EMBL/GenBank/DDBJ databases">
        <authorList>
            <person name="Shimkets L."/>
            <person name="Ferriera S."/>
            <person name="Johnson J."/>
            <person name="Kravitz S."/>
            <person name="Beeson K."/>
            <person name="Sutton G."/>
            <person name="Rogers Y.-H."/>
            <person name="Friedman R."/>
            <person name="Frazier M."/>
            <person name="Venter J.C."/>
        </authorList>
    </citation>
    <scope>NUCLEOTIDE SEQUENCE [LARGE SCALE GENOMIC DNA]</scope>
    <source>
        <strain evidence="8 9">SIR-1</strain>
    </source>
</reference>
<dbReference type="InterPro" id="IPR013324">
    <property type="entry name" value="RNA_pol_sigma_r3/r4-like"/>
</dbReference>
<dbReference type="Pfam" id="PF04545">
    <property type="entry name" value="Sigma70_r4"/>
    <property type="match status" value="1"/>
</dbReference>
<dbReference type="InterPro" id="IPR007630">
    <property type="entry name" value="RNA_pol_sigma70_r4"/>
</dbReference>
<feature type="domain" description="RNA polymerase sigma-70 region 4" evidence="7">
    <location>
        <begin position="226"/>
        <end position="277"/>
    </location>
</feature>
<dbReference type="InterPro" id="IPR007627">
    <property type="entry name" value="RNA_pol_sigma70_r2"/>
</dbReference>
<dbReference type="AlphaFoldDB" id="A6GF22"/>
<dbReference type="InterPro" id="IPR000943">
    <property type="entry name" value="RNA_pol_sigma70"/>
</dbReference>
<dbReference type="GO" id="GO:0006352">
    <property type="term" value="P:DNA-templated transcription initiation"/>
    <property type="evidence" value="ECO:0007669"/>
    <property type="project" value="InterPro"/>
</dbReference>
<evidence type="ECO:0000259" key="7">
    <source>
        <dbReference type="Pfam" id="PF04545"/>
    </source>
</evidence>
<comment type="caution">
    <text evidence="8">The sequence shown here is derived from an EMBL/GenBank/DDBJ whole genome shotgun (WGS) entry which is preliminary data.</text>
</comment>
<dbReference type="PANTHER" id="PTHR30376:SF3">
    <property type="entry name" value="RNA POLYMERASE SIGMA FACTOR RPOH"/>
    <property type="match status" value="1"/>
</dbReference>
<evidence type="ECO:0000313" key="9">
    <source>
        <dbReference type="Proteomes" id="UP000005801"/>
    </source>
</evidence>
<dbReference type="Gene3D" id="1.20.140.160">
    <property type="match status" value="1"/>
</dbReference>
<dbReference type="Gene3D" id="1.20.120.1810">
    <property type="match status" value="1"/>
</dbReference>
<dbReference type="Pfam" id="PF04542">
    <property type="entry name" value="Sigma70_r2"/>
    <property type="match status" value="1"/>
</dbReference>
<keyword evidence="5" id="KW-0804">Transcription</keyword>
<comment type="similarity">
    <text evidence="1">Belongs to the sigma-70 factor family.</text>
</comment>
<proteinExistence type="inferred from homology"/>
<dbReference type="GO" id="GO:0016987">
    <property type="term" value="F:sigma factor activity"/>
    <property type="evidence" value="ECO:0007669"/>
    <property type="project" value="UniProtKB-KW"/>
</dbReference>
<keyword evidence="9" id="KW-1185">Reference proteome</keyword>
<organism evidence="8 9">
    <name type="scientific">Plesiocystis pacifica SIR-1</name>
    <dbReference type="NCBI Taxonomy" id="391625"/>
    <lineage>
        <taxon>Bacteria</taxon>
        <taxon>Pseudomonadati</taxon>
        <taxon>Myxococcota</taxon>
        <taxon>Polyangia</taxon>
        <taxon>Nannocystales</taxon>
        <taxon>Nannocystaceae</taxon>
        <taxon>Plesiocystis</taxon>
    </lineage>
</organism>
<evidence type="ECO:0000256" key="4">
    <source>
        <dbReference type="ARBA" id="ARBA00023125"/>
    </source>
</evidence>
<name>A6GF22_9BACT</name>
<dbReference type="SUPFAM" id="SSF88946">
    <property type="entry name" value="Sigma2 domain of RNA polymerase sigma factors"/>
    <property type="match status" value="1"/>
</dbReference>
<keyword evidence="2" id="KW-0805">Transcription regulation</keyword>
<dbReference type="Proteomes" id="UP000005801">
    <property type="component" value="Unassembled WGS sequence"/>
</dbReference>
<sequence length="304" mass="34662">MDAALDEEDWGSRVSSRDRDFERYVAHVSSFEEIDGERERELARAYHEGDRLAGQRLIEAHLRDVVAIARGYRNYGHPMAELVAEGNVGLVRALESFDPERGLRFMTYGRYWVRARILAHVQRSWSLVRVGSSSAHTRLFYGLHRARGRFQATAGERDGAAERAALAEYFGCSEAHVEAMAARIDGRDLSLDHPSSAALVSESTVEATIFEREVGELVRERIAAVIRELDPRERVILRRRLLDESGSPPSLVEVGRELGLSRERTRQLEQRVKTKLRRRLHDVVGELLPNYGRRRGSRARPQPR</sequence>
<evidence type="ECO:0000256" key="2">
    <source>
        <dbReference type="ARBA" id="ARBA00023015"/>
    </source>
</evidence>
<evidence type="ECO:0000256" key="1">
    <source>
        <dbReference type="ARBA" id="ARBA00007788"/>
    </source>
</evidence>
<dbReference type="PRINTS" id="PR00046">
    <property type="entry name" value="SIGMA70FCT"/>
</dbReference>
<dbReference type="EMBL" id="ABCS01000088">
    <property type="protein sequence ID" value="EDM75549.1"/>
    <property type="molecule type" value="Genomic_DNA"/>
</dbReference>
<keyword evidence="4" id="KW-0238">DNA-binding</keyword>
<dbReference type="SUPFAM" id="SSF88659">
    <property type="entry name" value="Sigma3 and sigma4 domains of RNA polymerase sigma factors"/>
    <property type="match status" value="1"/>
</dbReference>
<dbReference type="NCBIfam" id="TIGR02937">
    <property type="entry name" value="sigma70-ECF"/>
    <property type="match status" value="1"/>
</dbReference>
<gene>
    <name evidence="8" type="ORF">PPSIR1_13610</name>
</gene>
<keyword evidence="3" id="KW-0731">Sigma factor</keyword>
<dbReference type="GO" id="GO:0003677">
    <property type="term" value="F:DNA binding"/>
    <property type="evidence" value="ECO:0007669"/>
    <property type="project" value="UniProtKB-KW"/>
</dbReference>
<accession>A6GF22</accession>
<evidence type="ECO:0000259" key="6">
    <source>
        <dbReference type="Pfam" id="PF04542"/>
    </source>
</evidence>
<dbReference type="STRING" id="391625.PPSIR1_13610"/>
<feature type="domain" description="RNA polymerase sigma-70 region 2" evidence="6">
    <location>
        <begin position="57"/>
        <end position="125"/>
    </location>
</feature>
<dbReference type="InterPro" id="IPR050813">
    <property type="entry name" value="Sigma-70_Factor"/>
</dbReference>
<evidence type="ECO:0000256" key="5">
    <source>
        <dbReference type="ARBA" id="ARBA00023163"/>
    </source>
</evidence>
<dbReference type="InterPro" id="IPR014284">
    <property type="entry name" value="RNA_pol_sigma-70_dom"/>
</dbReference>
<protein>
    <submittedName>
        <fullName evidence="8">RNA polymerase sigma-C factor</fullName>
    </submittedName>
</protein>
<dbReference type="InterPro" id="IPR013325">
    <property type="entry name" value="RNA_pol_sigma_r2"/>
</dbReference>
<dbReference type="eggNOG" id="COG0568">
    <property type="taxonomic scope" value="Bacteria"/>
</dbReference>
<dbReference type="PANTHER" id="PTHR30376">
    <property type="entry name" value="SIGMA FACTOR RPOH HEAT SHOCK RELATED"/>
    <property type="match status" value="1"/>
</dbReference>
<evidence type="ECO:0000313" key="8">
    <source>
        <dbReference type="EMBL" id="EDM75549.1"/>
    </source>
</evidence>